<evidence type="ECO:0000313" key="1">
    <source>
        <dbReference type="EMBL" id="KNZ56720.1"/>
    </source>
</evidence>
<dbReference type="VEuPathDB" id="FungiDB:VP01_2336g1"/>
<proteinExistence type="predicted"/>
<gene>
    <name evidence="1" type="ORF">VP01_2336g1</name>
</gene>
<reference evidence="1 2" key="1">
    <citation type="submission" date="2015-08" db="EMBL/GenBank/DDBJ databases">
        <title>Next Generation Sequencing and Analysis of the Genome of Puccinia sorghi L Schw, the Causal Agent of Maize Common Rust.</title>
        <authorList>
            <person name="Rochi L."/>
            <person name="Burguener G."/>
            <person name="Darino M."/>
            <person name="Turjanski A."/>
            <person name="Kreff E."/>
            <person name="Dieguez M.J."/>
            <person name="Sacco F."/>
        </authorList>
    </citation>
    <scope>NUCLEOTIDE SEQUENCE [LARGE SCALE GENOMIC DNA]</scope>
    <source>
        <strain evidence="1 2">RO10H11247</strain>
    </source>
</reference>
<evidence type="ECO:0000313" key="2">
    <source>
        <dbReference type="Proteomes" id="UP000037035"/>
    </source>
</evidence>
<protein>
    <submittedName>
        <fullName evidence="1">Uncharacterized protein</fullName>
    </submittedName>
</protein>
<accession>A0A0L6V9B5</accession>
<name>A0A0L6V9B5_9BASI</name>
<organism evidence="1 2">
    <name type="scientific">Puccinia sorghi</name>
    <dbReference type="NCBI Taxonomy" id="27349"/>
    <lineage>
        <taxon>Eukaryota</taxon>
        <taxon>Fungi</taxon>
        <taxon>Dikarya</taxon>
        <taxon>Basidiomycota</taxon>
        <taxon>Pucciniomycotina</taxon>
        <taxon>Pucciniomycetes</taxon>
        <taxon>Pucciniales</taxon>
        <taxon>Pucciniaceae</taxon>
        <taxon>Puccinia</taxon>
    </lineage>
</organism>
<comment type="caution">
    <text evidence="1">The sequence shown here is derived from an EMBL/GenBank/DDBJ whole genome shotgun (WGS) entry which is preliminary data.</text>
</comment>
<dbReference type="EMBL" id="LAVV01007210">
    <property type="protein sequence ID" value="KNZ56720.1"/>
    <property type="molecule type" value="Genomic_DNA"/>
</dbReference>
<sequence length="374" mass="43437">MFHNILKASKDSVVDAPVPCNSWYRALLSEFLQLPQNKHKPTSLSISIEIKSFFECDFTMPESLFEADLLAKFGFPFTQIKDLLWFSICLTMPKANFRVEKINAASLQSFGPLVAHCCSYYDSIVTCTRQSLKEEEVIILQEEEFISLQEEGGIIMYEARMHTLSARGVECSIPSKNQLKPNFSATLTHTTLKQPSSHKLIILGYNFFYLRNFVFLSLLKEIQSLSHWRFYGCKEGILIIRVGRKEVWEERTRHPNTGWKIVLLSLNLLIYGADTFFVLAASFIQVEPDLGKLACIFSVFLPYPCYIHPYLHPSYLHISQENIKKFEHFFLKKFNLYRYFLLHIATKIEKNDVTSWTVKNYVFLICISTFHPQT</sequence>
<dbReference type="Proteomes" id="UP000037035">
    <property type="component" value="Unassembled WGS sequence"/>
</dbReference>
<keyword evidence="2" id="KW-1185">Reference proteome</keyword>
<dbReference type="AlphaFoldDB" id="A0A0L6V9B5"/>